<sequence length="111" mass="12380">MVENLNSVLDDNRLLNLPNGERLGLPPNVRVMFEVEDLRQATLATVSRCGMVWYSNDVVSLTMLYTQYSNRLKSQLLSEPEEEVSRLKGPDGECVALTTQVQCATSCTLLS</sequence>
<reference evidence="1" key="1">
    <citation type="submission" date="2022-04" db="EMBL/GenBank/DDBJ databases">
        <title>Genome of the entomopathogenic fungus Entomophthora muscae.</title>
        <authorList>
            <person name="Elya C."/>
            <person name="Lovett B.R."/>
            <person name="Lee E."/>
            <person name="Macias A.M."/>
            <person name="Hajek A.E."/>
            <person name="De Bivort B.L."/>
            <person name="Kasson M.T."/>
            <person name="De Fine Licht H.H."/>
            <person name="Stajich J.E."/>
        </authorList>
    </citation>
    <scope>NUCLEOTIDE SEQUENCE</scope>
    <source>
        <strain evidence="1">Berkeley</strain>
    </source>
</reference>
<evidence type="ECO:0000313" key="1">
    <source>
        <dbReference type="EMBL" id="KAJ9067521.1"/>
    </source>
</evidence>
<protein>
    <submittedName>
        <fullName evidence="1">Cytoplasmic dynein 1 heavy chain 1</fullName>
    </submittedName>
</protein>
<proteinExistence type="predicted"/>
<accession>A0ACC2SZB0</accession>
<dbReference type="EMBL" id="QTSX02004023">
    <property type="protein sequence ID" value="KAJ9067521.1"/>
    <property type="molecule type" value="Genomic_DNA"/>
</dbReference>
<evidence type="ECO:0000313" key="2">
    <source>
        <dbReference type="Proteomes" id="UP001165960"/>
    </source>
</evidence>
<keyword evidence="2" id="KW-1185">Reference proteome</keyword>
<gene>
    <name evidence="1" type="primary">DYNC1H1</name>
    <name evidence="1" type="ORF">DSO57_1038306</name>
</gene>
<dbReference type="Proteomes" id="UP001165960">
    <property type="component" value="Unassembled WGS sequence"/>
</dbReference>
<name>A0ACC2SZB0_9FUNG</name>
<organism evidence="1 2">
    <name type="scientific">Entomophthora muscae</name>
    <dbReference type="NCBI Taxonomy" id="34485"/>
    <lineage>
        <taxon>Eukaryota</taxon>
        <taxon>Fungi</taxon>
        <taxon>Fungi incertae sedis</taxon>
        <taxon>Zoopagomycota</taxon>
        <taxon>Entomophthoromycotina</taxon>
        <taxon>Entomophthoromycetes</taxon>
        <taxon>Entomophthorales</taxon>
        <taxon>Entomophthoraceae</taxon>
        <taxon>Entomophthora</taxon>
    </lineage>
</organism>
<comment type="caution">
    <text evidence="1">The sequence shown here is derived from an EMBL/GenBank/DDBJ whole genome shotgun (WGS) entry which is preliminary data.</text>
</comment>